<evidence type="ECO:0000256" key="4">
    <source>
        <dbReference type="ARBA" id="ARBA00022692"/>
    </source>
</evidence>
<evidence type="ECO:0000256" key="3">
    <source>
        <dbReference type="ARBA" id="ARBA00022448"/>
    </source>
</evidence>
<keyword evidence="9 10" id="KW-0472">Membrane</keyword>
<evidence type="ECO:0000256" key="8">
    <source>
        <dbReference type="ARBA" id="ARBA00023128"/>
    </source>
</evidence>
<feature type="repeat" description="Solcar" evidence="10">
    <location>
        <begin position="14"/>
        <end position="87"/>
    </location>
</feature>
<evidence type="ECO:0000256" key="7">
    <source>
        <dbReference type="ARBA" id="ARBA00022989"/>
    </source>
</evidence>
<proteinExistence type="inferred from homology"/>
<gene>
    <name evidence="13" type="primary">PET8</name>
    <name evidence="13" type="ORF">MVES_000075</name>
</gene>
<dbReference type="FunFam" id="1.50.40.10:FF:000018">
    <property type="entry name" value="S-adenosylmethionine mitochondrial carrier protein-like"/>
    <property type="match status" value="1"/>
</dbReference>
<feature type="repeat" description="Solcar" evidence="10">
    <location>
        <begin position="191"/>
        <end position="281"/>
    </location>
</feature>
<accession>A0A2N1JG81</accession>
<dbReference type="Pfam" id="PF00153">
    <property type="entry name" value="Mito_carr"/>
    <property type="match status" value="3"/>
</dbReference>
<dbReference type="SUPFAM" id="SSF103506">
    <property type="entry name" value="Mitochondrial carrier"/>
    <property type="match status" value="1"/>
</dbReference>
<keyword evidence="14" id="KW-1185">Reference proteome</keyword>
<evidence type="ECO:0000256" key="12">
    <source>
        <dbReference type="SAM" id="Phobius"/>
    </source>
</evidence>
<keyword evidence="7 12" id="KW-1133">Transmembrane helix</keyword>
<evidence type="ECO:0000313" key="14">
    <source>
        <dbReference type="Proteomes" id="UP000232875"/>
    </source>
</evidence>
<evidence type="ECO:0000313" key="13">
    <source>
        <dbReference type="EMBL" id="PKI85553.1"/>
    </source>
</evidence>
<dbReference type="Proteomes" id="UP000232875">
    <property type="component" value="Unassembled WGS sequence"/>
</dbReference>
<protein>
    <submittedName>
        <fullName evidence="13">Pet8p</fullName>
    </submittedName>
</protein>
<comment type="similarity">
    <text evidence="2 11">Belongs to the mitochondrial carrier (TC 2.A.29) family.</text>
</comment>
<keyword evidence="8" id="KW-0496">Mitochondrion</keyword>
<dbReference type="AlphaFoldDB" id="A0A2N1JG81"/>
<dbReference type="Gene3D" id="1.50.40.10">
    <property type="entry name" value="Mitochondrial carrier domain"/>
    <property type="match status" value="2"/>
</dbReference>
<dbReference type="PROSITE" id="PS50920">
    <property type="entry name" value="SOLCAR"/>
    <property type="match status" value="3"/>
</dbReference>
<feature type="transmembrane region" description="Helical" evidence="12">
    <location>
        <begin position="16"/>
        <end position="37"/>
    </location>
</feature>
<dbReference type="PANTHER" id="PTHR45667">
    <property type="entry name" value="S-ADENOSYLMETHIONINE MITOCHONDRIAL CARRIER PROTEIN"/>
    <property type="match status" value="1"/>
</dbReference>
<organism evidence="13 14">
    <name type="scientific">Malassezia vespertilionis</name>
    <dbReference type="NCBI Taxonomy" id="2020962"/>
    <lineage>
        <taxon>Eukaryota</taxon>
        <taxon>Fungi</taxon>
        <taxon>Dikarya</taxon>
        <taxon>Basidiomycota</taxon>
        <taxon>Ustilaginomycotina</taxon>
        <taxon>Malasseziomycetes</taxon>
        <taxon>Malasseziales</taxon>
        <taxon>Malasseziaceae</taxon>
        <taxon>Malassezia</taxon>
    </lineage>
</organism>
<evidence type="ECO:0000256" key="2">
    <source>
        <dbReference type="ARBA" id="ARBA00006375"/>
    </source>
</evidence>
<dbReference type="EMBL" id="KZ454987">
    <property type="protein sequence ID" value="PKI85553.1"/>
    <property type="molecule type" value="Genomic_DNA"/>
</dbReference>
<feature type="repeat" description="Solcar" evidence="10">
    <location>
        <begin position="99"/>
        <end position="183"/>
    </location>
</feature>
<dbReference type="InterPro" id="IPR018108">
    <property type="entry name" value="MCP_transmembrane"/>
</dbReference>
<keyword evidence="3 11" id="KW-0813">Transport</keyword>
<reference evidence="13 14" key="1">
    <citation type="submission" date="2017-10" db="EMBL/GenBank/DDBJ databases">
        <title>A novel species of cold-tolerant Malassezia isolated from bats.</title>
        <authorList>
            <person name="Lorch J.M."/>
            <person name="Palmer J.M."/>
            <person name="Vanderwolf K.J."/>
            <person name="Schmidt K.Z."/>
            <person name="Verant M.L."/>
            <person name="Weller T.J."/>
            <person name="Blehert D.S."/>
        </authorList>
    </citation>
    <scope>NUCLEOTIDE SEQUENCE [LARGE SCALE GENOMIC DNA]</scope>
    <source>
        <strain evidence="13 14">NWHC:44797-103</strain>
    </source>
</reference>
<feature type="transmembrane region" description="Helical" evidence="12">
    <location>
        <begin position="58"/>
        <end position="81"/>
    </location>
</feature>
<evidence type="ECO:0000256" key="9">
    <source>
        <dbReference type="ARBA" id="ARBA00023136"/>
    </source>
</evidence>
<evidence type="ECO:0000256" key="11">
    <source>
        <dbReference type="RuleBase" id="RU000488"/>
    </source>
</evidence>
<dbReference type="InterPro" id="IPR002067">
    <property type="entry name" value="MCP"/>
</dbReference>
<dbReference type="GO" id="GO:0005743">
    <property type="term" value="C:mitochondrial inner membrane"/>
    <property type="evidence" value="ECO:0007669"/>
    <property type="project" value="UniProtKB-SubCell"/>
</dbReference>
<evidence type="ECO:0000256" key="5">
    <source>
        <dbReference type="ARBA" id="ARBA00022737"/>
    </source>
</evidence>
<comment type="subcellular location">
    <subcellularLocation>
        <location evidence="1">Mitochondrion inner membrane</location>
        <topology evidence="1">Multi-pass membrane protein</topology>
    </subcellularLocation>
</comment>
<keyword evidence="6" id="KW-0999">Mitochondrion inner membrane</keyword>
<keyword evidence="4 10" id="KW-0812">Transmembrane</keyword>
<name>A0A2N1JG81_9BASI</name>
<dbReference type="PRINTS" id="PR00926">
    <property type="entry name" value="MITOCARRIER"/>
</dbReference>
<dbReference type="InterPro" id="IPR023395">
    <property type="entry name" value="MCP_dom_sf"/>
</dbReference>
<dbReference type="OrthoDB" id="415315at2759"/>
<evidence type="ECO:0000256" key="1">
    <source>
        <dbReference type="ARBA" id="ARBA00004448"/>
    </source>
</evidence>
<keyword evidence="5" id="KW-0677">Repeat</keyword>
<dbReference type="GO" id="GO:0055085">
    <property type="term" value="P:transmembrane transport"/>
    <property type="evidence" value="ECO:0007669"/>
    <property type="project" value="InterPro"/>
</dbReference>
<evidence type="ECO:0000256" key="10">
    <source>
        <dbReference type="PROSITE-ProRule" id="PRU00282"/>
    </source>
</evidence>
<sequence>MEVGEVGAAGLFAPRFSTALMAGAVSGMSVDFLFYPIDTLKTRMQSAQGFWKAGGFAGVYRGMGSVAVGSAPGASIFFTTYESMKSFLSKNWYGDRPANSAVVHMLSASIAEVSACMVRVPTEVVKSRQQTSVYGRISSVTAFRNVVAGEGVAGLYRGFSGTILREIPFTCIQFPLYEYFKHTMTTPGKRSTWWQAAGAGSIAGSIAAALTTPLDVIKTRIMLAKMGTSAAEVDTRICTTLRGIVHQGGLGALFAGIVPRTLWIGLGGAVFLGTFDITVKAIQTVPA</sequence>
<evidence type="ECO:0000256" key="6">
    <source>
        <dbReference type="ARBA" id="ARBA00022792"/>
    </source>
</evidence>